<dbReference type="InterPro" id="IPR047565">
    <property type="entry name" value="Alpha-macroglob_thiol-ester_cl"/>
</dbReference>
<dbReference type="Pfam" id="PF17970">
    <property type="entry name" value="bMG1"/>
    <property type="match status" value="1"/>
</dbReference>
<dbReference type="InterPro" id="IPR051802">
    <property type="entry name" value="YfhM-like"/>
</dbReference>
<dbReference type="SMART" id="SM01419">
    <property type="entry name" value="Thiol-ester_cl"/>
    <property type="match status" value="1"/>
</dbReference>
<dbReference type="KEGG" id="orb:IPMB12_05300"/>
<proteinExistence type="inferred from homology"/>
<dbReference type="Pfam" id="PF11974">
    <property type="entry name" value="bMG3"/>
    <property type="match status" value="1"/>
</dbReference>
<dbReference type="InParanoid" id="A0A6G9IAA1"/>
<dbReference type="Pfam" id="PF21765">
    <property type="entry name" value="CUB_A2MG"/>
    <property type="match status" value="1"/>
</dbReference>
<dbReference type="EMBL" id="CP050253">
    <property type="protein sequence ID" value="QIQ21143.1"/>
    <property type="molecule type" value="Genomic_DNA"/>
</dbReference>
<dbReference type="PIRSF" id="PIRSF038980">
    <property type="entry name" value="A2M_bac"/>
    <property type="match status" value="1"/>
</dbReference>
<comment type="similarity">
    <text evidence="1">Belongs to the protease inhibitor I39 (alpha-2-macroglobulin) family. Bacterial alpha-2-macroglobulin subfamily.</text>
</comment>
<dbReference type="InterPro" id="IPR008930">
    <property type="entry name" value="Terpenoid_cyclase/PrenylTrfase"/>
</dbReference>
<dbReference type="Gene3D" id="2.60.40.1930">
    <property type="match status" value="1"/>
</dbReference>
<dbReference type="CDD" id="cd02891">
    <property type="entry name" value="A2M_like"/>
    <property type="match status" value="1"/>
</dbReference>
<dbReference type="Pfam" id="PF00207">
    <property type="entry name" value="A2M"/>
    <property type="match status" value="1"/>
</dbReference>
<gene>
    <name evidence="5" type="ORF">IPMB12_05300</name>
</gene>
<reference evidence="5 6" key="1">
    <citation type="submission" date="2020-03" db="EMBL/GenBank/DDBJ databases">
        <title>Complete genome sequence of Orbus sp. IPMB12 (BCRC 80908).</title>
        <authorList>
            <person name="Lo W.-S."/>
            <person name="Chang T.-H."/>
            <person name="Kuo C.-H."/>
        </authorList>
    </citation>
    <scope>NUCLEOTIDE SEQUENCE [LARGE SCALE GENOMIC DNA]</scope>
    <source>
        <strain evidence="5 6">IPMB12</strain>
    </source>
</reference>
<dbReference type="FunCoup" id="A0A6G9IAA1">
    <property type="interactions" value="97"/>
</dbReference>
<dbReference type="InterPro" id="IPR049122">
    <property type="entry name" value="A2MG_CUB"/>
</dbReference>
<dbReference type="Pfam" id="PF21142">
    <property type="entry name" value="A2M_bMG2"/>
    <property type="match status" value="1"/>
</dbReference>
<dbReference type="InterPro" id="IPR001599">
    <property type="entry name" value="Macroglobln_a2"/>
</dbReference>
<dbReference type="SMART" id="SM01360">
    <property type="entry name" value="A2M"/>
    <property type="match status" value="1"/>
</dbReference>
<dbReference type="InterPro" id="IPR041246">
    <property type="entry name" value="Bact_MG10"/>
</dbReference>
<dbReference type="Pfam" id="PF17972">
    <property type="entry name" value="bMG5"/>
    <property type="match status" value="1"/>
</dbReference>
<feature type="domain" description="Alpha-2-macroglobulin" evidence="4">
    <location>
        <begin position="1029"/>
        <end position="1118"/>
    </location>
</feature>
<keyword evidence="2" id="KW-0732">Signal</keyword>
<dbReference type="Pfam" id="PF01835">
    <property type="entry name" value="MG2"/>
    <property type="match status" value="1"/>
</dbReference>
<dbReference type="Pfam" id="PF07678">
    <property type="entry name" value="TED_complement"/>
    <property type="match status" value="1"/>
</dbReference>
<dbReference type="Pfam" id="PF17973">
    <property type="entry name" value="bMG10"/>
    <property type="match status" value="1"/>
</dbReference>
<organism evidence="5 6">
    <name type="scientific">Zophobihabitans entericus</name>
    <dbReference type="NCBI Taxonomy" id="1635327"/>
    <lineage>
        <taxon>Bacteria</taxon>
        <taxon>Pseudomonadati</taxon>
        <taxon>Pseudomonadota</taxon>
        <taxon>Gammaproteobacteria</taxon>
        <taxon>Orbales</taxon>
        <taxon>Orbaceae</taxon>
        <taxon>Zophobihabitans</taxon>
    </lineage>
</organism>
<dbReference type="InterPro" id="IPR040639">
    <property type="entry name" value="A2MG_MG1"/>
</dbReference>
<dbReference type="SMART" id="SM01359">
    <property type="entry name" value="A2M_N_2"/>
    <property type="match status" value="1"/>
</dbReference>
<evidence type="ECO:0000313" key="5">
    <source>
        <dbReference type="EMBL" id="QIQ21143.1"/>
    </source>
</evidence>
<evidence type="ECO:0000259" key="3">
    <source>
        <dbReference type="SMART" id="SM01359"/>
    </source>
</evidence>
<evidence type="ECO:0000313" key="6">
    <source>
        <dbReference type="Proteomes" id="UP000501168"/>
    </source>
</evidence>
<protein>
    <submittedName>
        <fullName evidence="5">Alpha-2-macroglobulin family protein</fullName>
    </submittedName>
</protein>
<dbReference type="InterPro" id="IPR002890">
    <property type="entry name" value="MG2"/>
</dbReference>
<dbReference type="Gene3D" id="1.50.10.20">
    <property type="match status" value="1"/>
</dbReference>
<dbReference type="InterPro" id="IPR049120">
    <property type="entry name" value="A2M_bMG2"/>
</dbReference>
<dbReference type="Proteomes" id="UP000501168">
    <property type="component" value="Chromosome"/>
</dbReference>
<dbReference type="RefSeq" id="WP_166915643.1">
    <property type="nucleotide sequence ID" value="NZ_CP050253.1"/>
</dbReference>
<dbReference type="GO" id="GO:0004866">
    <property type="term" value="F:endopeptidase inhibitor activity"/>
    <property type="evidence" value="ECO:0007669"/>
    <property type="project" value="InterPro"/>
</dbReference>
<dbReference type="InterPro" id="IPR041462">
    <property type="entry name" value="Bact_A2M_MG6"/>
</dbReference>
<dbReference type="SUPFAM" id="SSF48239">
    <property type="entry name" value="Terpenoid cyclases/Protein prenyltransferases"/>
    <property type="match status" value="1"/>
</dbReference>
<keyword evidence="6" id="KW-1185">Reference proteome</keyword>
<dbReference type="Pfam" id="PF17962">
    <property type="entry name" value="bMG6"/>
    <property type="match status" value="1"/>
</dbReference>
<evidence type="ECO:0000256" key="1">
    <source>
        <dbReference type="ARBA" id="ARBA00010556"/>
    </source>
</evidence>
<dbReference type="InterPro" id="IPR026284">
    <property type="entry name" value="A2MG_proteobact"/>
</dbReference>
<dbReference type="InterPro" id="IPR011625">
    <property type="entry name" value="A2M_N_BRD"/>
</dbReference>
<dbReference type="GO" id="GO:0005615">
    <property type="term" value="C:extracellular space"/>
    <property type="evidence" value="ECO:0007669"/>
    <property type="project" value="InterPro"/>
</dbReference>
<dbReference type="InterPro" id="IPR041203">
    <property type="entry name" value="Bact_A2M_MG5"/>
</dbReference>
<feature type="domain" description="Alpha-2-macroglobulin bait region" evidence="3">
    <location>
        <begin position="817"/>
        <end position="964"/>
    </location>
</feature>
<dbReference type="Pfam" id="PF07703">
    <property type="entry name" value="A2M_BRD"/>
    <property type="match status" value="1"/>
</dbReference>
<dbReference type="PANTHER" id="PTHR40094:SF1">
    <property type="entry name" value="UBIQUITIN DOMAIN-CONTAINING PROTEIN"/>
    <property type="match status" value="1"/>
</dbReference>
<dbReference type="InterPro" id="IPR021868">
    <property type="entry name" value="Alpha_2_Macroglob_MG3"/>
</dbReference>
<evidence type="ECO:0000259" key="4">
    <source>
        <dbReference type="SMART" id="SM01360"/>
    </source>
</evidence>
<sequence>MLTNISLGCKKALIIGCLLALVGCDDSAKQNTEAANNAVTEVIAAEAASANGIDETTEQLVVDQAVTAESDSTEQVTTTENTVPDAVTQTPLNTQNSDALKQQYQNKPLKILDTSELILDGASTLVVTFSMPLDPTQDFSSVARLVDKSNGIVDGQWELSDNGMELRYRYLEPERKLIVTIYKQIKGITGVQLNQDYQTEIETRSRQPMVGFSSRGSLLPSQSKAGLPVMTLNVDRVDVNFFRVKEEYLYQFMRDYGNLTQLSVWDSQYTSKYTELVYSGRFDLKPRQNVQESVQLDLAAIEPLKKTGIYLAVMNQSGNYAYSNPASIFSISNIGVSAHLYQGASLMVYAQALDTGKPLQDVRLSLIFEQNGEYSGVYPDIDRTDENGFAELIDFGSLKASNGARVLLLADDGSQTSLVELNRGALDLSEFNITGASHYTKQLFTFGPRDLYRPGEKVFMNALLRDADGQMLPKQPIKVDIIRPDGTSAYEYVWQQSAPGFYQTDFIVPTDGATGKWSFKFNLGDDDFRYANFSVEEFLPERMAMELTPPSTKPILNSQNVNFDIKGWYLYGAPAAGNELQGQIYLKTQRTIAGLPGFQIGALGDSTVARQLTDIAQIMDNAGLTTVTVNSQNWVNIKSPVEVVLQASLLDAGGRPVNRRVAQTVWPKAQMPAVRALFGESEYYDWSSDRYVTRPTVDVDSPASFEIAYVDMEGNKLASNSLVARVVKERRDYYWTWSASEGWRYQYNQKEFVVAEDNLTVTKDNVAKFTFITDDWGSYRLEVVDKKSNIVSNMRFWSGYTWGDNTNGTGSVRPDQVKLSIDKSSYQVGDTAIVHVEAPAAGTGYIAVESNERMLWSQALTVGEGGVDVEIPIEDWKRHDLYITAVVVRPSEQLEVQTIKRAIGLLYLPINVADRQVNLTIDAPQNVLPSRTIPVKVKVDSATLDSTKPVTVLLSAVDSGVLNITNFVTPDPFTALLGRKRYDVDMYDVYGKLIEGQGRLISTSFGGDSDESDALERGGKKPLTEVKIVAQQLETVQLDENGEATLQLVLPDFNGELRLMAQVWDESRFGKAEQKMTVAAPMVVELSTPRFMSGGDRSIMALDIHNLTDSAQQVTVSVQTSGLVMAESAKDMTLSFAAKERQILQVPIIADYGYGQGTIRIDVKGLVIPNNPETVISRSWKIGVRPAYNAELRPDSFILPAGKTWTLTQDMVSGLIPNTVESQLVVASVPVINIAQYIRQLFAYPYGCLEQTISGLYPSLYANKEQLDLLGIQTDSDEARRRSVDIGIERILNMQRSNGGFGLWSKESEEEYWLTVYATDFLLRARERGYSVNTKALDRALNRIGEYLYDSSAFYNLNSYGDSSRISYVQFAAKSYAAMILARQNKLTPAVRNEINRLYLLATDDKNSNMLKSAVPVAHLAIAAKYAGYNKPSEELMKLAFTTKREGNYYWPDDYGTSVRDNSLILSILLENDMYPKYQDQYLVSLSKALDNRAYFSTQEMNSLFMSGWLLNQKNASNSWEIVLNGEKVTNTKPMTKSYTIEELRKGISVENTSKNSSLYVKFDVSGYPNKPPMPTANNQPLVINRSYYDLEGNKTSIDNLKVGDMVVVYLEVKANRRITDALVIDLLPAGLELENQNLENSSVSISGIPALSELLKRENSYDVKYREYRDDRFVAAVDVSNSYYGYGYTKRLMYLARAVTPGTYMVPAPYVESMYRAEWFAIGKTIDMMTIKDKAN</sequence>
<name>A0A6G9IAA1_9GAMM</name>
<dbReference type="InterPro" id="IPR011626">
    <property type="entry name" value="Alpha-macroglobulin_TED"/>
</dbReference>
<evidence type="ECO:0000256" key="2">
    <source>
        <dbReference type="ARBA" id="ARBA00022729"/>
    </source>
</evidence>
<accession>A0A6G9IAA1</accession>
<dbReference type="PANTHER" id="PTHR40094">
    <property type="entry name" value="ALPHA-2-MACROGLOBULIN HOMOLOG"/>
    <property type="match status" value="1"/>
</dbReference>